<dbReference type="RefSeq" id="WP_121240035.1">
    <property type="nucleotide sequence ID" value="NZ_BHVV01000001.1"/>
</dbReference>
<keyword evidence="8" id="KW-1133">Transmembrane helix</keyword>
<evidence type="ECO:0000256" key="2">
    <source>
        <dbReference type="ARBA" id="ARBA00022527"/>
    </source>
</evidence>
<keyword evidence="6 7" id="KW-0067">ATP-binding</keyword>
<evidence type="ECO:0000256" key="7">
    <source>
        <dbReference type="PROSITE-ProRule" id="PRU10141"/>
    </source>
</evidence>
<dbReference type="EC" id="2.7.11.1" evidence="1"/>
<dbReference type="Pfam" id="PF00069">
    <property type="entry name" value="Pkinase"/>
    <property type="match status" value="1"/>
</dbReference>
<keyword evidence="11" id="KW-1185">Reference proteome</keyword>
<evidence type="ECO:0000313" key="10">
    <source>
        <dbReference type="EMBL" id="RLJ68108.1"/>
    </source>
</evidence>
<dbReference type="InterPro" id="IPR008271">
    <property type="entry name" value="Ser/Thr_kinase_AS"/>
</dbReference>
<keyword evidence="3" id="KW-0808">Transferase</keyword>
<keyword evidence="8" id="KW-0472">Membrane</keyword>
<evidence type="ECO:0000256" key="4">
    <source>
        <dbReference type="ARBA" id="ARBA00022741"/>
    </source>
</evidence>
<name>A0A497XP04_9PROT</name>
<dbReference type="SMART" id="SM00220">
    <property type="entry name" value="S_TKc"/>
    <property type="match status" value="1"/>
</dbReference>
<dbReference type="FunFam" id="1.10.510.10:FF:000021">
    <property type="entry name" value="Serine/threonine protein kinase"/>
    <property type="match status" value="1"/>
</dbReference>
<dbReference type="AlphaFoldDB" id="A0A497XP04"/>
<feature type="binding site" evidence="7">
    <location>
        <position position="39"/>
    </location>
    <ligand>
        <name>ATP</name>
        <dbReference type="ChEBI" id="CHEBI:30616"/>
    </ligand>
</feature>
<dbReference type="PROSITE" id="PS00107">
    <property type="entry name" value="PROTEIN_KINASE_ATP"/>
    <property type="match status" value="1"/>
</dbReference>
<dbReference type="PROSITE" id="PS50011">
    <property type="entry name" value="PROTEIN_KINASE_DOM"/>
    <property type="match status" value="1"/>
</dbReference>
<dbReference type="CDD" id="cd14014">
    <property type="entry name" value="STKc_PknB_like"/>
    <property type="match status" value="1"/>
</dbReference>
<keyword evidence="8" id="KW-0812">Transmembrane</keyword>
<accession>A0A497XP04</accession>
<dbReference type="PANTHER" id="PTHR43289:SF6">
    <property type="entry name" value="SERINE_THREONINE-PROTEIN KINASE NEKL-3"/>
    <property type="match status" value="1"/>
</dbReference>
<dbReference type="SUPFAM" id="SSF56112">
    <property type="entry name" value="Protein kinase-like (PK-like)"/>
    <property type="match status" value="1"/>
</dbReference>
<feature type="domain" description="Protein kinase" evidence="9">
    <location>
        <begin position="10"/>
        <end position="278"/>
    </location>
</feature>
<gene>
    <name evidence="10" type="ORF">DFR35_0662</name>
</gene>
<reference evidence="10 11" key="1">
    <citation type="submission" date="2018-10" db="EMBL/GenBank/DDBJ databases">
        <title>Genomic Encyclopedia of Type Strains, Phase IV (KMG-IV): sequencing the most valuable type-strain genomes for metagenomic binning, comparative biology and taxonomic classification.</title>
        <authorList>
            <person name="Goeker M."/>
        </authorList>
    </citation>
    <scope>NUCLEOTIDE SEQUENCE [LARGE SCALE GENOMIC DNA]</scope>
    <source>
        <strain evidence="10 11">DSM 26916</strain>
    </source>
</reference>
<proteinExistence type="predicted"/>
<evidence type="ECO:0000256" key="8">
    <source>
        <dbReference type="SAM" id="Phobius"/>
    </source>
</evidence>
<dbReference type="PROSITE" id="PS00108">
    <property type="entry name" value="PROTEIN_KINASE_ST"/>
    <property type="match status" value="1"/>
</dbReference>
<evidence type="ECO:0000313" key="11">
    <source>
        <dbReference type="Proteomes" id="UP000268908"/>
    </source>
</evidence>
<evidence type="ECO:0000259" key="9">
    <source>
        <dbReference type="PROSITE" id="PS50011"/>
    </source>
</evidence>
<sequence>MTMPTKLGKYEIRRELGAGAMGVVYEGWDPGIARRVAIKTVKGTELQGAEAEQTLARFRHEAQAAGRLSHPNIVQIYEFGDIQDSADGFGGTQFIAMEFIEGKELKDYFDADERFKLPEIVRIMKELLAALGHAHKNGIVHRDVKPANIILLGDGTVKVADFGIARIESSNLTQAGSVLGTPAYMSPEQFMGQTVDPRSDLFSAGVVLYQFLTGEKPFTGSVTTIMHKVLKEQPIAPSELNVQVPQAFDALIRKALSKRPDERFQSATEFAAALEAAASGQAAAEATMVNAAGEATLAGATITDRPAPAAGAPAAAPSSAGAAATKRAPTVAIAAGVVVVVAGVAAWLMFGRSADTIAPAPQAAAPAAVAPARPAGSTPGVPTSAAEPGTAVITALGLADPGDPRYAVDKGLLAADLREDAKRQLIEKAAALYVDGQSLAKNYGLLQAKLFARSGDFIQAIEEAQPQQNADGLMSLSARATVKVRAVQKSLNQMSRDERVDFIRNNGDPKIAVAITTHSAQGNVVDPNAPAQRSPVAENLLKERIQSFGFRLWNDDMKDAADFSVTGEARFKKLSARLEASGVTVEKFVLSSWSVKCTDKKSGEEIYYNNQIPEKQSWATEEQALRDVGHLIGEEFSKSFFLQHFNFTAQQVVLNFTGLPKPELAKSLLRELTGMRSVLTVSAAGATAGQARYDAALSGGNASPAELVGNGIVKPLNRKLGKTCFNVTGSGGAEVTLAFEPGCGDTATLGRLDALPPAALYDAPPPRREAVIRNPETLKKLSI</sequence>
<organism evidence="10 11">
    <name type="scientific">Sulfurisoma sediminicola</name>
    <dbReference type="NCBI Taxonomy" id="1381557"/>
    <lineage>
        <taxon>Bacteria</taxon>
        <taxon>Pseudomonadati</taxon>
        <taxon>Pseudomonadota</taxon>
        <taxon>Betaproteobacteria</taxon>
        <taxon>Nitrosomonadales</taxon>
        <taxon>Sterolibacteriaceae</taxon>
        <taxon>Sulfurisoma</taxon>
    </lineage>
</organism>
<dbReference type="InterPro" id="IPR000719">
    <property type="entry name" value="Prot_kinase_dom"/>
</dbReference>
<feature type="transmembrane region" description="Helical" evidence="8">
    <location>
        <begin position="331"/>
        <end position="350"/>
    </location>
</feature>
<dbReference type="EMBL" id="RCCI01000004">
    <property type="protein sequence ID" value="RLJ68108.1"/>
    <property type="molecule type" value="Genomic_DNA"/>
</dbReference>
<keyword evidence="2" id="KW-0723">Serine/threonine-protein kinase</keyword>
<dbReference type="Gene3D" id="3.30.200.20">
    <property type="entry name" value="Phosphorylase Kinase, domain 1"/>
    <property type="match status" value="1"/>
</dbReference>
<evidence type="ECO:0000256" key="6">
    <source>
        <dbReference type="ARBA" id="ARBA00022840"/>
    </source>
</evidence>
<keyword evidence="4 7" id="KW-0547">Nucleotide-binding</keyword>
<dbReference type="PANTHER" id="PTHR43289">
    <property type="entry name" value="MITOGEN-ACTIVATED PROTEIN KINASE KINASE KINASE 20-RELATED"/>
    <property type="match status" value="1"/>
</dbReference>
<protein>
    <recommendedName>
        <fullName evidence="1">non-specific serine/threonine protein kinase</fullName>
        <ecNumber evidence="1">2.7.11.1</ecNumber>
    </recommendedName>
</protein>
<evidence type="ECO:0000256" key="5">
    <source>
        <dbReference type="ARBA" id="ARBA00022777"/>
    </source>
</evidence>
<dbReference type="Proteomes" id="UP000268908">
    <property type="component" value="Unassembled WGS sequence"/>
</dbReference>
<keyword evidence="5 10" id="KW-0418">Kinase</keyword>
<dbReference type="InterPro" id="IPR011009">
    <property type="entry name" value="Kinase-like_dom_sf"/>
</dbReference>
<dbReference type="InterPro" id="IPR017441">
    <property type="entry name" value="Protein_kinase_ATP_BS"/>
</dbReference>
<dbReference type="GO" id="GO:0004674">
    <property type="term" value="F:protein serine/threonine kinase activity"/>
    <property type="evidence" value="ECO:0007669"/>
    <property type="project" value="UniProtKB-KW"/>
</dbReference>
<dbReference type="Gene3D" id="1.10.510.10">
    <property type="entry name" value="Transferase(Phosphotransferase) domain 1"/>
    <property type="match status" value="1"/>
</dbReference>
<dbReference type="GO" id="GO:0005524">
    <property type="term" value="F:ATP binding"/>
    <property type="evidence" value="ECO:0007669"/>
    <property type="project" value="UniProtKB-UniRule"/>
</dbReference>
<evidence type="ECO:0000256" key="1">
    <source>
        <dbReference type="ARBA" id="ARBA00012513"/>
    </source>
</evidence>
<comment type="caution">
    <text evidence="10">The sequence shown here is derived from an EMBL/GenBank/DDBJ whole genome shotgun (WGS) entry which is preliminary data.</text>
</comment>
<dbReference type="OrthoDB" id="9791419at2"/>
<evidence type="ECO:0000256" key="3">
    <source>
        <dbReference type="ARBA" id="ARBA00022679"/>
    </source>
</evidence>